<gene>
    <name evidence="1" type="ordered locus">Os07g0526450</name>
    <name evidence="1" type="ORF">OSNPB_070526450</name>
</gene>
<dbReference type="Proteomes" id="UP000059680">
    <property type="component" value="Chromosome 7"/>
</dbReference>
<reference evidence="2" key="1">
    <citation type="journal article" date="2005" name="Nature">
        <title>The map-based sequence of the rice genome.</title>
        <authorList>
            <consortium name="International rice genome sequencing project (IRGSP)"/>
            <person name="Matsumoto T."/>
            <person name="Wu J."/>
            <person name="Kanamori H."/>
            <person name="Katayose Y."/>
            <person name="Fujisawa M."/>
            <person name="Namiki N."/>
            <person name="Mizuno H."/>
            <person name="Yamamoto K."/>
            <person name="Antonio B.A."/>
            <person name="Baba T."/>
            <person name="Sakata K."/>
            <person name="Nagamura Y."/>
            <person name="Aoki H."/>
            <person name="Arikawa K."/>
            <person name="Arita K."/>
            <person name="Bito T."/>
            <person name="Chiden Y."/>
            <person name="Fujitsuka N."/>
            <person name="Fukunaka R."/>
            <person name="Hamada M."/>
            <person name="Harada C."/>
            <person name="Hayashi A."/>
            <person name="Hijishita S."/>
            <person name="Honda M."/>
            <person name="Hosokawa S."/>
            <person name="Ichikawa Y."/>
            <person name="Idonuma A."/>
            <person name="Iijima M."/>
            <person name="Ikeda M."/>
            <person name="Ikeno M."/>
            <person name="Ito K."/>
            <person name="Ito S."/>
            <person name="Ito T."/>
            <person name="Ito Y."/>
            <person name="Ito Y."/>
            <person name="Iwabuchi A."/>
            <person name="Kamiya K."/>
            <person name="Karasawa W."/>
            <person name="Kurita K."/>
            <person name="Katagiri S."/>
            <person name="Kikuta A."/>
            <person name="Kobayashi H."/>
            <person name="Kobayashi N."/>
            <person name="Machita K."/>
            <person name="Maehara T."/>
            <person name="Masukawa M."/>
            <person name="Mizubayashi T."/>
            <person name="Mukai Y."/>
            <person name="Nagasaki H."/>
            <person name="Nagata Y."/>
            <person name="Naito S."/>
            <person name="Nakashima M."/>
            <person name="Nakama Y."/>
            <person name="Nakamichi Y."/>
            <person name="Nakamura M."/>
            <person name="Meguro A."/>
            <person name="Negishi M."/>
            <person name="Ohta I."/>
            <person name="Ohta T."/>
            <person name="Okamoto M."/>
            <person name="Ono N."/>
            <person name="Saji S."/>
            <person name="Sakaguchi M."/>
            <person name="Sakai K."/>
            <person name="Shibata M."/>
            <person name="Shimokawa T."/>
            <person name="Song J."/>
            <person name="Takazaki Y."/>
            <person name="Terasawa K."/>
            <person name="Tsugane M."/>
            <person name="Tsuji K."/>
            <person name="Ueda S."/>
            <person name="Waki K."/>
            <person name="Yamagata H."/>
            <person name="Yamamoto M."/>
            <person name="Yamamoto S."/>
            <person name="Yamane H."/>
            <person name="Yoshiki S."/>
            <person name="Yoshihara R."/>
            <person name="Yukawa K."/>
            <person name="Zhong H."/>
            <person name="Yano M."/>
            <person name="Yuan Q."/>
            <person name="Ouyang S."/>
            <person name="Liu J."/>
            <person name="Jones K.M."/>
            <person name="Gansberger K."/>
            <person name="Moffat K."/>
            <person name="Hill J."/>
            <person name="Bera J."/>
            <person name="Fadrosh D."/>
            <person name="Jin S."/>
            <person name="Johri S."/>
            <person name="Kim M."/>
            <person name="Overton L."/>
            <person name="Reardon M."/>
            <person name="Tsitrin T."/>
            <person name="Vuong H."/>
            <person name="Weaver B."/>
            <person name="Ciecko A."/>
            <person name="Tallon L."/>
            <person name="Jackson J."/>
            <person name="Pai G."/>
            <person name="Aken S.V."/>
            <person name="Utterback T."/>
            <person name="Reidmuller S."/>
            <person name="Feldblyum T."/>
            <person name="Hsiao J."/>
            <person name="Zismann V."/>
            <person name="Iobst S."/>
            <person name="de Vazeille A.R."/>
            <person name="Buell C.R."/>
            <person name="Ying K."/>
            <person name="Li Y."/>
            <person name="Lu T."/>
            <person name="Huang Y."/>
            <person name="Zhao Q."/>
            <person name="Feng Q."/>
            <person name="Zhang L."/>
            <person name="Zhu J."/>
            <person name="Weng Q."/>
            <person name="Mu J."/>
            <person name="Lu Y."/>
            <person name="Fan D."/>
            <person name="Liu Y."/>
            <person name="Guan J."/>
            <person name="Zhang Y."/>
            <person name="Yu S."/>
            <person name="Liu X."/>
            <person name="Zhang Y."/>
            <person name="Hong G."/>
            <person name="Han B."/>
            <person name="Choisne N."/>
            <person name="Demange N."/>
            <person name="Orjeda G."/>
            <person name="Samain S."/>
            <person name="Cattolico L."/>
            <person name="Pelletier E."/>
            <person name="Couloux A."/>
            <person name="Segurens B."/>
            <person name="Wincker P."/>
            <person name="D'Hont A."/>
            <person name="Scarpelli C."/>
            <person name="Weissenbach J."/>
            <person name="Salanoubat M."/>
            <person name="Quetier F."/>
            <person name="Yu Y."/>
            <person name="Kim H.R."/>
            <person name="Rambo T."/>
            <person name="Currie J."/>
            <person name="Collura K."/>
            <person name="Luo M."/>
            <person name="Yang T."/>
            <person name="Ammiraju J.S.S."/>
            <person name="Engler F."/>
            <person name="Soderlund C."/>
            <person name="Wing R.A."/>
            <person name="Palmer L.E."/>
            <person name="de la Bastide M."/>
            <person name="Spiegel L."/>
            <person name="Nascimento L."/>
            <person name="Zutavern T."/>
            <person name="O'Shaughnessy A."/>
            <person name="Dike S."/>
            <person name="Dedhia N."/>
            <person name="Preston R."/>
            <person name="Balija V."/>
            <person name="McCombie W.R."/>
            <person name="Chow T."/>
            <person name="Chen H."/>
            <person name="Chung M."/>
            <person name="Chen C."/>
            <person name="Shaw J."/>
            <person name="Wu H."/>
            <person name="Hsiao K."/>
            <person name="Chao Y."/>
            <person name="Chu M."/>
            <person name="Cheng C."/>
            <person name="Hour A."/>
            <person name="Lee P."/>
            <person name="Lin S."/>
            <person name="Lin Y."/>
            <person name="Liou J."/>
            <person name="Liu S."/>
            <person name="Hsing Y."/>
            <person name="Raghuvanshi S."/>
            <person name="Mohanty A."/>
            <person name="Bharti A.K."/>
            <person name="Gaur A."/>
            <person name="Gupta V."/>
            <person name="Kumar D."/>
            <person name="Ravi V."/>
            <person name="Vij S."/>
            <person name="Kapur A."/>
            <person name="Khurana P."/>
            <person name="Khurana P."/>
            <person name="Khurana J.P."/>
            <person name="Tyagi A.K."/>
            <person name="Gaikwad K."/>
            <person name="Singh A."/>
            <person name="Dalal V."/>
            <person name="Srivastava S."/>
            <person name="Dixit A."/>
            <person name="Pal A.K."/>
            <person name="Ghazi I.A."/>
            <person name="Yadav M."/>
            <person name="Pandit A."/>
            <person name="Bhargava A."/>
            <person name="Sureshbabu K."/>
            <person name="Batra K."/>
            <person name="Sharma T.R."/>
            <person name="Mohapatra T."/>
            <person name="Singh N.K."/>
            <person name="Messing J."/>
            <person name="Nelson A.B."/>
            <person name="Fuks G."/>
            <person name="Kavchok S."/>
            <person name="Keizer G."/>
            <person name="Linton E."/>
            <person name="Llaca V."/>
            <person name="Song R."/>
            <person name="Tanyolac B."/>
            <person name="Young S."/>
            <person name="Ho-Il K."/>
            <person name="Hahn J.H."/>
            <person name="Sangsakoo G."/>
            <person name="Vanavichit A."/>
            <person name="de Mattos Luiz.A.T."/>
            <person name="Zimmer P.D."/>
            <person name="Malone G."/>
            <person name="Dellagostin O."/>
            <person name="de Oliveira A.C."/>
            <person name="Bevan M."/>
            <person name="Bancroft I."/>
            <person name="Minx P."/>
            <person name="Cordum H."/>
            <person name="Wilson R."/>
            <person name="Cheng Z."/>
            <person name="Jin W."/>
            <person name="Jiang J."/>
            <person name="Leong S.A."/>
            <person name="Iwama H."/>
            <person name="Gojobori T."/>
            <person name="Itoh T."/>
            <person name="Niimura Y."/>
            <person name="Fujii Y."/>
            <person name="Habara T."/>
            <person name="Sakai H."/>
            <person name="Sato Y."/>
            <person name="Wilson G."/>
            <person name="Kumar K."/>
            <person name="McCouch S."/>
            <person name="Juretic N."/>
            <person name="Hoen D."/>
            <person name="Wright S."/>
            <person name="Bruskiewich R."/>
            <person name="Bureau T."/>
            <person name="Miyao A."/>
            <person name="Hirochika H."/>
            <person name="Nishikawa T."/>
            <person name="Kadowaki K."/>
            <person name="Sugiura M."/>
            <person name="Burr B."/>
            <person name="Sasaki T."/>
        </authorList>
    </citation>
    <scope>NUCLEOTIDE SEQUENCE [LARGE SCALE GENOMIC DNA]</scope>
    <source>
        <strain evidence="2">cv. Nipponbare</strain>
    </source>
</reference>
<dbReference type="EMBL" id="AP014963">
    <property type="protein sequence ID" value="BAT01852.1"/>
    <property type="molecule type" value="Genomic_DNA"/>
</dbReference>
<organism evidence="1 2">
    <name type="scientific">Oryza sativa subsp. japonica</name>
    <name type="common">Rice</name>
    <dbReference type="NCBI Taxonomy" id="39947"/>
    <lineage>
        <taxon>Eukaryota</taxon>
        <taxon>Viridiplantae</taxon>
        <taxon>Streptophyta</taxon>
        <taxon>Embryophyta</taxon>
        <taxon>Tracheophyta</taxon>
        <taxon>Spermatophyta</taxon>
        <taxon>Magnoliopsida</taxon>
        <taxon>Liliopsida</taxon>
        <taxon>Poales</taxon>
        <taxon>Poaceae</taxon>
        <taxon>BOP clade</taxon>
        <taxon>Oryzoideae</taxon>
        <taxon>Oryzeae</taxon>
        <taxon>Oryzinae</taxon>
        <taxon>Oryza</taxon>
        <taxon>Oryza sativa</taxon>
    </lineage>
</organism>
<dbReference type="PaxDb" id="39947-A0A0P0X735"/>
<name>A0A0P0X735_ORYSJ</name>
<reference evidence="1 2" key="3">
    <citation type="journal article" date="2013" name="Rice">
        <title>Improvement of the Oryza sativa Nipponbare reference genome using next generation sequence and optical map data.</title>
        <authorList>
            <person name="Kawahara Y."/>
            <person name="de la Bastide M."/>
            <person name="Hamilton J.P."/>
            <person name="Kanamori H."/>
            <person name="McCombie W.R."/>
            <person name="Ouyang S."/>
            <person name="Schwartz D.C."/>
            <person name="Tanaka T."/>
            <person name="Wu J."/>
            <person name="Zhou S."/>
            <person name="Childs K.L."/>
            <person name="Davidson R.M."/>
            <person name="Lin H."/>
            <person name="Quesada-Ocampo L."/>
            <person name="Vaillancourt B."/>
            <person name="Sakai H."/>
            <person name="Lee S.S."/>
            <person name="Kim J."/>
            <person name="Numa H."/>
            <person name="Itoh T."/>
            <person name="Buell C.R."/>
            <person name="Matsumoto T."/>
        </authorList>
    </citation>
    <scope>NUCLEOTIDE SEQUENCE [LARGE SCALE GENOMIC DNA]</scope>
    <source>
        <strain evidence="2">cv. Nipponbare</strain>
    </source>
</reference>
<proteinExistence type="predicted"/>
<evidence type="ECO:0000313" key="1">
    <source>
        <dbReference type="EMBL" id="BAT01852.1"/>
    </source>
</evidence>
<reference evidence="1 2" key="2">
    <citation type="journal article" date="2013" name="Plant Cell Physiol.">
        <title>Rice Annotation Project Database (RAP-DB): an integrative and interactive database for rice genomics.</title>
        <authorList>
            <person name="Sakai H."/>
            <person name="Lee S.S."/>
            <person name="Tanaka T."/>
            <person name="Numa H."/>
            <person name="Kim J."/>
            <person name="Kawahara Y."/>
            <person name="Wakimoto H."/>
            <person name="Yang C.C."/>
            <person name="Iwamoto M."/>
            <person name="Abe T."/>
            <person name="Yamada Y."/>
            <person name="Muto A."/>
            <person name="Inokuchi H."/>
            <person name="Ikemura T."/>
            <person name="Matsumoto T."/>
            <person name="Sasaki T."/>
            <person name="Itoh T."/>
        </authorList>
    </citation>
    <scope>NUCLEOTIDE SEQUENCE [LARGE SCALE GENOMIC DNA]</scope>
    <source>
        <strain evidence="2">cv. Nipponbare</strain>
    </source>
</reference>
<accession>A0A0P0X735</accession>
<dbReference type="InParanoid" id="A0A0P0X735"/>
<dbReference type="AlphaFoldDB" id="A0A0P0X735"/>
<protein>
    <submittedName>
        <fullName evidence="1">Os07g0526450 protein</fullName>
    </submittedName>
</protein>
<keyword evidence="2" id="KW-1185">Reference proteome</keyword>
<evidence type="ECO:0000313" key="2">
    <source>
        <dbReference type="Proteomes" id="UP000059680"/>
    </source>
</evidence>
<sequence length="89" mass="9311">MAMTKVVLGKAPPWDLYGVREGGGLVTSFDKVSSGRDVVGSTLDCRYHFLGGNRGMGNVLNVVSLLESYSRWSQVGCSQAVVGVLGCGG</sequence>